<organism evidence="11 12">
    <name type="scientific">Acanthaster planci</name>
    <name type="common">Crown-of-thorns starfish</name>
    <dbReference type="NCBI Taxonomy" id="133434"/>
    <lineage>
        <taxon>Eukaryota</taxon>
        <taxon>Metazoa</taxon>
        <taxon>Echinodermata</taxon>
        <taxon>Eleutherozoa</taxon>
        <taxon>Asterozoa</taxon>
        <taxon>Asteroidea</taxon>
        <taxon>Valvatacea</taxon>
        <taxon>Valvatida</taxon>
        <taxon>Acanthasteridae</taxon>
        <taxon>Acanthaster</taxon>
    </lineage>
</organism>
<evidence type="ECO:0000256" key="7">
    <source>
        <dbReference type="ARBA" id="ARBA00080321"/>
    </source>
</evidence>
<evidence type="ECO:0000313" key="12">
    <source>
        <dbReference type="RefSeq" id="XP_022085362.1"/>
    </source>
</evidence>
<feature type="compositionally biased region" description="Polar residues" evidence="8">
    <location>
        <begin position="268"/>
        <end position="282"/>
    </location>
</feature>
<evidence type="ECO:0000256" key="3">
    <source>
        <dbReference type="ARBA" id="ARBA00023163"/>
    </source>
</evidence>
<dbReference type="InterPro" id="IPR032041">
    <property type="entry name" value="Cdc73_N"/>
</dbReference>
<sequence length="529" mass="60471">MADVLKFIREYTIANKEITERDDQVIFGEFSWPKDAKTNYGVYGTGKDAGEAKDYYTVDSILFLLRHVKLTHPNYVRQAAAANVPVVRRPDRRGLLAYLKGETATSASIDKSAPLEIAIQRQTQAKRTTDDTQNDPSKRIRLEMEQVQKAKERLAAKLEPSKEGAVVTTDQIRSLSDTMSVEKIAAIKAKLRAKKRTTIKVDEDDLGTGILEQRSFIDAEVDVTRDIMSRERLWRTRTSILQSTGKDFSKNVFAILQSVKAQEDGKQTKPTTQQRTEQTPAIQQDPRRKLTTQTQYNRYDQERFRGKEETEGFKIDTGGTYHGMTLKSVTEGASARKAQTPVQPPRREITPQPKPQTPQKRVSRTPIIIIPAATTSLITLYNAKDILQDLKFCTSDEKKSQGARKENDVLIQRRKDDGSSVPYRVVDAVNKLSPQDWDRVVGVFAQGPAWQFKGWPWLLSDGSPVDIFARIRGFHIKFDEMKLDPNIKKWNVHVLVVSRTKRHLDRACLLKFWEILDKYMIKHKSHLRF</sequence>
<evidence type="ECO:0000256" key="1">
    <source>
        <dbReference type="ARBA" id="ARBA00004123"/>
    </source>
</evidence>
<evidence type="ECO:0000256" key="6">
    <source>
        <dbReference type="ARBA" id="ARBA00071106"/>
    </source>
</evidence>
<evidence type="ECO:0000259" key="9">
    <source>
        <dbReference type="Pfam" id="PF05179"/>
    </source>
</evidence>
<dbReference type="InterPro" id="IPR031336">
    <property type="entry name" value="CDC73_C"/>
</dbReference>
<dbReference type="Proteomes" id="UP000694845">
    <property type="component" value="Unplaced"/>
</dbReference>
<dbReference type="GO" id="GO:0006368">
    <property type="term" value="P:transcription elongation by RNA polymerase II"/>
    <property type="evidence" value="ECO:0007669"/>
    <property type="project" value="InterPro"/>
</dbReference>
<feature type="compositionally biased region" description="Basic and acidic residues" evidence="8">
    <location>
        <begin position="299"/>
        <end position="314"/>
    </location>
</feature>
<keyword evidence="11" id="KW-1185">Reference proteome</keyword>
<evidence type="ECO:0000313" key="11">
    <source>
        <dbReference type="Proteomes" id="UP000694845"/>
    </source>
</evidence>
<evidence type="ECO:0000256" key="5">
    <source>
        <dbReference type="ARBA" id="ARBA00023306"/>
    </source>
</evidence>
<dbReference type="GeneID" id="110976418"/>
<dbReference type="GO" id="GO:0016593">
    <property type="term" value="C:Cdc73/Paf1 complex"/>
    <property type="evidence" value="ECO:0007669"/>
    <property type="project" value="InterPro"/>
</dbReference>
<dbReference type="RefSeq" id="XP_022085362.1">
    <property type="nucleotide sequence ID" value="XM_022229670.1"/>
</dbReference>
<feature type="domain" description="Cell division control protein 73 C-terminal" evidence="9">
    <location>
        <begin position="363"/>
        <end position="518"/>
    </location>
</feature>
<dbReference type="Pfam" id="PF05179">
    <property type="entry name" value="CDC73_C"/>
    <property type="match status" value="1"/>
</dbReference>
<dbReference type="PANTHER" id="PTHR12466">
    <property type="entry name" value="CDC73 DOMAIN PROTEIN"/>
    <property type="match status" value="1"/>
</dbReference>
<dbReference type="AlphaFoldDB" id="A0A8B7XYN1"/>
<dbReference type="KEGG" id="aplc:110976418"/>
<dbReference type="Gene3D" id="3.40.50.11990">
    <property type="entry name" value="RNA polymerase II accessory factor, Cdc73 C-terminal domain"/>
    <property type="match status" value="1"/>
</dbReference>
<keyword evidence="3" id="KW-0804">Transcription</keyword>
<evidence type="ECO:0000256" key="4">
    <source>
        <dbReference type="ARBA" id="ARBA00023242"/>
    </source>
</evidence>
<accession>A0A8B7XYN1</accession>
<keyword evidence="5" id="KW-0131">Cell cycle</keyword>
<proteinExistence type="inferred from homology"/>
<dbReference type="OrthoDB" id="2186602at2759"/>
<comment type="subcellular location">
    <subcellularLocation>
        <location evidence="1">Nucleus</location>
    </subcellularLocation>
</comment>
<dbReference type="InterPro" id="IPR007852">
    <property type="entry name" value="Cdc73/Parafibromin"/>
</dbReference>
<reference evidence="12" key="1">
    <citation type="submission" date="2025-08" db="UniProtKB">
        <authorList>
            <consortium name="RefSeq"/>
        </authorList>
    </citation>
    <scope>IDENTIFICATION</scope>
</reference>
<feature type="domain" description="Paf1 complex subunit Cdc73 N-terminal" evidence="10">
    <location>
        <begin position="1"/>
        <end position="303"/>
    </location>
</feature>
<evidence type="ECO:0000256" key="2">
    <source>
        <dbReference type="ARBA" id="ARBA00010427"/>
    </source>
</evidence>
<keyword evidence="4" id="KW-0539">Nucleus</keyword>
<dbReference type="OMA" id="CAFHLKY"/>
<protein>
    <recommendedName>
        <fullName evidence="6">Parafibromin</fullName>
    </recommendedName>
    <alternativeName>
        <fullName evidence="7">Cell division cycle protein 73 homolog</fullName>
    </alternativeName>
</protein>
<name>A0A8B7XYN1_ACAPL</name>
<feature type="region of interest" description="Disordered" evidence="8">
    <location>
        <begin position="261"/>
        <end position="362"/>
    </location>
</feature>
<evidence type="ECO:0000259" key="10">
    <source>
        <dbReference type="Pfam" id="PF16050"/>
    </source>
</evidence>
<gene>
    <name evidence="12" type="primary">LOC110976418</name>
</gene>
<dbReference type="PANTHER" id="PTHR12466:SF8">
    <property type="entry name" value="PARAFIBROMIN"/>
    <property type="match status" value="1"/>
</dbReference>
<dbReference type="InterPro" id="IPR038103">
    <property type="entry name" value="CDC73_C_sf"/>
</dbReference>
<dbReference type="GO" id="GO:0032968">
    <property type="term" value="P:positive regulation of transcription elongation by RNA polymerase II"/>
    <property type="evidence" value="ECO:0007669"/>
    <property type="project" value="TreeGrafter"/>
</dbReference>
<dbReference type="Pfam" id="PF16050">
    <property type="entry name" value="CDC73_N"/>
    <property type="match status" value="1"/>
</dbReference>
<dbReference type="FunFam" id="3.40.50.11990:FF:000001">
    <property type="entry name" value="Cell division cycle 73"/>
    <property type="match status" value="1"/>
</dbReference>
<dbReference type="GO" id="GO:0000122">
    <property type="term" value="P:negative regulation of transcription by RNA polymerase II"/>
    <property type="evidence" value="ECO:0007669"/>
    <property type="project" value="UniProtKB-ARBA"/>
</dbReference>
<evidence type="ECO:0000256" key="8">
    <source>
        <dbReference type="SAM" id="MobiDB-lite"/>
    </source>
</evidence>
<dbReference type="GO" id="GO:0000993">
    <property type="term" value="F:RNA polymerase II complex binding"/>
    <property type="evidence" value="ECO:0007669"/>
    <property type="project" value="TreeGrafter"/>
</dbReference>
<comment type="similarity">
    <text evidence="2">Belongs to the CDC73 family.</text>
</comment>